<comment type="similarity">
    <text evidence="1">Belongs to the LamB/PxpA family.</text>
</comment>
<name>A0A0U1QMQ1_9BACL</name>
<comment type="catalytic activity">
    <reaction evidence="1">
        <text>5-oxo-L-proline + ATP + 2 H2O = L-glutamate + ADP + phosphate + H(+)</text>
        <dbReference type="Rhea" id="RHEA:10348"/>
        <dbReference type="ChEBI" id="CHEBI:15377"/>
        <dbReference type="ChEBI" id="CHEBI:15378"/>
        <dbReference type="ChEBI" id="CHEBI:29985"/>
        <dbReference type="ChEBI" id="CHEBI:30616"/>
        <dbReference type="ChEBI" id="CHEBI:43474"/>
        <dbReference type="ChEBI" id="CHEBI:58402"/>
        <dbReference type="ChEBI" id="CHEBI:456216"/>
        <dbReference type="EC" id="3.5.2.9"/>
    </reaction>
</comment>
<gene>
    <name evidence="1" type="primary">pxpA</name>
    <name evidence="2" type="ORF">SINU_09950</name>
</gene>
<keyword evidence="1" id="KW-0547">Nucleotide-binding</keyword>
<protein>
    <recommendedName>
        <fullName evidence="1">5-oxoprolinase subunit A</fullName>
        <shortName evidence="1">5-OPase subunit A</shortName>
        <ecNumber evidence="1">3.5.2.9</ecNumber>
    </recommendedName>
    <alternativeName>
        <fullName evidence="1">5-oxoprolinase (ATP-hydrolyzing) subunit A</fullName>
    </alternativeName>
</protein>
<organism evidence="2 3">
    <name type="scientific">Sporolactobacillus inulinus CASD</name>
    <dbReference type="NCBI Taxonomy" id="1069536"/>
    <lineage>
        <taxon>Bacteria</taxon>
        <taxon>Bacillati</taxon>
        <taxon>Bacillota</taxon>
        <taxon>Bacilli</taxon>
        <taxon>Bacillales</taxon>
        <taxon>Sporolactobacillaceae</taxon>
        <taxon>Sporolactobacillus</taxon>
    </lineage>
</organism>
<dbReference type="InterPro" id="IPR011330">
    <property type="entry name" value="Glyco_hydro/deAcase_b/a-brl"/>
</dbReference>
<dbReference type="CDD" id="cd10787">
    <property type="entry name" value="LamB_YcsF_like"/>
    <property type="match status" value="1"/>
</dbReference>
<dbReference type="InterPro" id="IPR005501">
    <property type="entry name" value="LamB/YcsF/PxpA-like"/>
</dbReference>
<keyword evidence="3" id="KW-1185">Reference proteome</keyword>
<comment type="subunit">
    <text evidence="1">Forms a complex composed of PxpA, PxpB and PxpC.</text>
</comment>
<reference evidence="2 3" key="1">
    <citation type="journal article" date="2011" name="J. Bacteriol.">
        <title>Draft genome sequence of Sporolactobacillus inulinus strain CASD, an efficient D-lactic acid-producing bacterium with high-concentration lactate tolerance capability.</title>
        <authorList>
            <person name="Yu B."/>
            <person name="Su F."/>
            <person name="Wang L."/>
            <person name="Xu K."/>
            <person name="Zhao B."/>
            <person name="Xu P."/>
        </authorList>
    </citation>
    <scope>NUCLEOTIDE SEQUENCE [LARGE SCALE GENOMIC DNA]</scope>
    <source>
        <strain evidence="2 3">CASD</strain>
    </source>
</reference>
<evidence type="ECO:0000313" key="3">
    <source>
        <dbReference type="Proteomes" id="UP000035553"/>
    </source>
</evidence>
<dbReference type="PANTHER" id="PTHR30292:SF0">
    <property type="entry name" value="5-OXOPROLINASE SUBUNIT A"/>
    <property type="match status" value="1"/>
</dbReference>
<keyword evidence="1" id="KW-0378">Hydrolase</keyword>
<evidence type="ECO:0000256" key="1">
    <source>
        <dbReference type="HAMAP-Rule" id="MF_00691"/>
    </source>
</evidence>
<dbReference type="GO" id="GO:0005524">
    <property type="term" value="F:ATP binding"/>
    <property type="evidence" value="ECO:0007669"/>
    <property type="project" value="UniProtKB-UniRule"/>
</dbReference>
<dbReference type="PANTHER" id="PTHR30292">
    <property type="entry name" value="UNCHARACTERIZED PROTEIN YBGL-RELATED"/>
    <property type="match status" value="1"/>
</dbReference>
<dbReference type="GO" id="GO:0017168">
    <property type="term" value="F:5-oxoprolinase (ATP-hydrolyzing) activity"/>
    <property type="evidence" value="ECO:0007669"/>
    <property type="project" value="UniProtKB-UniRule"/>
</dbReference>
<dbReference type="RefSeq" id="WP_010027615.1">
    <property type="nucleotide sequence ID" value="NZ_AFVQ02000130.1"/>
</dbReference>
<dbReference type="NCBIfam" id="NF003816">
    <property type="entry name" value="PRK05406.1-5"/>
    <property type="match status" value="1"/>
</dbReference>
<dbReference type="EC" id="3.5.2.9" evidence="1"/>
<dbReference type="NCBIfam" id="NF003814">
    <property type="entry name" value="PRK05406.1-3"/>
    <property type="match status" value="1"/>
</dbReference>
<keyword evidence="1" id="KW-0067">ATP-binding</keyword>
<evidence type="ECO:0000313" key="2">
    <source>
        <dbReference type="EMBL" id="KLI02097.1"/>
    </source>
</evidence>
<accession>A0A0U1QMQ1</accession>
<comment type="function">
    <text evidence="1">Catalyzes the cleavage of 5-oxoproline to form L-glutamate coupled to the hydrolysis of ATP to ADP and inorganic phosphate.</text>
</comment>
<dbReference type="HAMAP" id="MF_00691">
    <property type="entry name" value="PxpA"/>
    <property type="match status" value="1"/>
</dbReference>
<dbReference type="Gene3D" id="3.20.20.370">
    <property type="entry name" value="Glycoside hydrolase/deacetylase"/>
    <property type="match status" value="1"/>
</dbReference>
<dbReference type="AlphaFoldDB" id="A0A0U1QMQ1"/>
<dbReference type="OrthoDB" id="9773478at2"/>
<dbReference type="Proteomes" id="UP000035553">
    <property type="component" value="Unassembled WGS sequence"/>
</dbReference>
<comment type="caution">
    <text evidence="2">The sequence shown here is derived from an EMBL/GenBank/DDBJ whole genome shotgun (WGS) entry which is preliminary data.</text>
</comment>
<dbReference type="STRING" id="1069536.SINU_09950"/>
<dbReference type="EMBL" id="AFVQ02000130">
    <property type="protein sequence ID" value="KLI02097.1"/>
    <property type="molecule type" value="Genomic_DNA"/>
</dbReference>
<dbReference type="GO" id="GO:0005975">
    <property type="term" value="P:carbohydrate metabolic process"/>
    <property type="evidence" value="ECO:0007669"/>
    <property type="project" value="InterPro"/>
</dbReference>
<dbReference type="Pfam" id="PF03746">
    <property type="entry name" value="LamB_YcsF"/>
    <property type="match status" value="1"/>
</dbReference>
<sequence>MNQVDLNCDLGESFGHYVIGNDEAVLPLISSANVACGFHAGDYSEMRRTVLRAKKNRVAIGAHPGLPDLKGFGRREMDITPTEIYDMIVYQIGALQAVAAAQKVDLNHVKPHGALYHMASDQKKYADAVVQAVGDVAPNLLLFGMDGTYLTAAGENAGLHVVYEAYADRTYQPDGSLTPRSQADALITDTDQALQQVLEMLHEGTVTTVSGRKTKVRAETICVHGDGAAALAFAATIREALQTRGIKIDSWKK</sequence>
<dbReference type="SUPFAM" id="SSF88713">
    <property type="entry name" value="Glycoside hydrolase/deacetylase"/>
    <property type="match status" value="1"/>
</dbReference>
<proteinExistence type="inferred from homology"/>